<evidence type="ECO:0000313" key="3">
    <source>
        <dbReference type="Proteomes" id="UP001589647"/>
    </source>
</evidence>
<reference evidence="2 3" key="1">
    <citation type="submission" date="2024-09" db="EMBL/GenBank/DDBJ databases">
        <authorList>
            <person name="Sun Q."/>
            <person name="Mori K."/>
        </authorList>
    </citation>
    <scope>NUCLEOTIDE SEQUENCE [LARGE SCALE GENOMIC DNA]</scope>
    <source>
        <strain evidence="2 3">CCM 3426</strain>
    </source>
</reference>
<dbReference type="RefSeq" id="WP_189653878.1">
    <property type="nucleotide sequence ID" value="NZ_BMRC01000050.1"/>
</dbReference>
<feature type="region of interest" description="Disordered" evidence="1">
    <location>
        <begin position="1"/>
        <end position="60"/>
    </location>
</feature>
<dbReference type="EMBL" id="JBHMEI010000048">
    <property type="protein sequence ID" value="MFB9207228.1"/>
    <property type="molecule type" value="Genomic_DNA"/>
</dbReference>
<keyword evidence="3" id="KW-1185">Reference proteome</keyword>
<name>A0ABV5IT39_9ACTN</name>
<evidence type="ECO:0000256" key="1">
    <source>
        <dbReference type="SAM" id="MobiDB-lite"/>
    </source>
</evidence>
<accession>A0ABV5IT39</accession>
<sequence>MNQPNIDTLGSLGNVFGASAAGGLGGLPPTRQQPGKDTSTPAADPTPSMPYSNIPLTKSD</sequence>
<protein>
    <submittedName>
        <fullName evidence="2">Uncharacterized protein</fullName>
    </submittedName>
</protein>
<dbReference type="Proteomes" id="UP001589647">
    <property type="component" value="Unassembled WGS sequence"/>
</dbReference>
<evidence type="ECO:0000313" key="2">
    <source>
        <dbReference type="EMBL" id="MFB9207228.1"/>
    </source>
</evidence>
<gene>
    <name evidence="2" type="ORF">ACFFV7_38990</name>
</gene>
<comment type="caution">
    <text evidence="2">The sequence shown here is derived from an EMBL/GenBank/DDBJ whole genome shotgun (WGS) entry which is preliminary data.</text>
</comment>
<feature type="compositionally biased region" description="Polar residues" evidence="1">
    <location>
        <begin position="30"/>
        <end position="41"/>
    </location>
</feature>
<proteinExistence type="predicted"/>
<organism evidence="2 3">
    <name type="scientific">Nonomuraea spiralis</name>
    <dbReference type="NCBI Taxonomy" id="46182"/>
    <lineage>
        <taxon>Bacteria</taxon>
        <taxon>Bacillati</taxon>
        <taxon>Actinomycetota</taxon>
        <taxon>Actinomycetes</taxon>
        <taxon>Streptosporangiales</taxon>
        <taxon>Streptosporangiaceae</taxon>
        <taxon>Nonomuraea</taxon>
    </lineage>
</organism>
<feature type="compositionally biased region" description="Polar residues" evidence="1">
    <location>
        <begin position="49"/>
        <end position="60"/>
    </location>
</feature>